<organism evidence="2 3">
    <name type="scientific">Sphaeroforma arctica JP610</name>
    <dbReference type="NCBI Taxonomy" id="667725"/>
    <lineage>
        <taxon>Eukaryota</taxon>
        <taxon>Ichthyosporea</taxon>
        <taxon>Ichthyophonida</taxon>
        <taxon>Sphaeroforma</taxon>
    </lineage>
</organism>
<feature type="region of interest" description="Disordered" evidence="1">
    <location>
        <begin position="135"/>
        <end position="177"/>
    </location>
</feature>
<dbReference type="Proteomes" id="UP000054560">
    <property type="component" value="Unassembled WGS sequence"/>
</dbReference>
<gene>
    <name evidence="2" type="ORF">SARC_12899</name>
</gene>
<dbReference type="AlphaFoldDB" id="A0A0L0FET1"/>
<name>A0A0L0FET1_9EUKA</name>
<dbReference type="GeneID" id="25913403"/>
<keyword evidence="3" id="KW-1185">Reference proteome</keyword>
<proteinExistence type="predicted"/>
<dbReference type="RefSeq" id="XP_014148460.1">
    <property type="nucleotide sequence ID" value="XM_014292985.1"/>
</dbReference>
<evidence type="ECO:0000313" key="2">
    <source>
        <dbReference type="EMBL" id="KNC74558.1"/>
    </source>
</evidence>
<accession>A0A0L0FET1</accession>
<protein>
    <submittedName>
        <fullName evidence="2">Uncharacterized protein</fullName>
    </submittedName>
</protein>
<feature type="compositionally biased region" description="Basic residues" evidence="1">
    <location>
        <begin position="159"/>
        <end position="173"/>
    </location>
</feature>
<reference evidence="2 3" key="1">
    <citation type="submission" date="2011-02" db="EMBL/GenBank/DDBJ databases">
        <title>The Genome Sequence of Sphaeroforma arctica JP610.</title>
        <authorList>
            <consortium name="The Broad Institute Genome Sequencing Platform"/>
            <person name="Russ C."/>
            <person name="Cuomo C."/>
            <person name="Young S.K."/>
            <person name="Zeng Q."/>
            <person name="Gargeya S."/>
            <person name="Alvarado L."/>
            <person name="Berlin A."/>
            <person name="Chapman S.B."/>
            <person name="Chen Z."/>
            <person name="Freedman E."/>
            <person name="Gellesch M."/>
            <person name="Goldberg J."/>
            <person name="Griggs A."/>
            <person name="Gujja S."/>
            <person name="Heilman E."/>
            <person name="Heiman D."/>
            <person name="Howarth C."/>
            <person name="Mehta T."/>
            <person name="Neiman D."/>
            <person name="Pearson M."/>
            <person name="Roberts A."/>
            <person name="Saif S."/>
            <person name="Shea T."/>
            <person name="Shenoy N."/>
            <person name="Sisk P."/>
            <person name="Stolte C."/>
            <person name="Sykes S."/>
            <person name="White J."/>
            <person name="Yandava C."/>
            <person name="Burger G."/>
            <person name="Gray M.W."/>
            <person name="Holland P.W.H."/>
            <person name="King N."/>
            <person name="Lang F.B.F."/>
            <person name="Roger A.J."/>
            <person name="Ruiz-Trillo I."/>
            <person name="Haas B."/>
            <person name="Nusbaum C."/>
            <person name="Birren B."/>
        </authorList>
    </citation>
    <scope>NUCLEOTIDE SEQUENCE [LARGE SCALE GENOMIC DNA]</scope>
    <source>
        <strain evidence="2 3">JP610</strain>
    </source>
</reference>
<evidence type="ECO:0000256" key="1">
    <source>
        <dbReference type="SAM" id="MobiDB-lite"/>
    </source>
</evidence>
<dbReference type="EMBL" id="KQ244285">
    <property type="protein sequence ID" value="KNC74558.1"/>
    <property type="molecule type" value="Genomic_DNA"/>
</dbReference>
<sequence length="257" mass="27675">MPTDNSGTYGSMAIVGDYHTNKGLTSETGTGQLSRSCDATGGRGATLDTPNPGLSAGRLNAANCGQSNSRSSMVGTNKNAGMRDANHRLTPVFLVQPTEDNETVEAFVDSGGIKTVEGHGTKAHPHICTNTLTHAPERSRTGANAAERSRTSANAPSRTHTHLRTHTHTHTRSRSHELTSVTIAPTRIRPSTPTKGSQSGEVTEVFKSRIYFKNKTAQYQDAKTPWQKRDILSHSGSLSSTVRNAPLRRTLTPLFCR</sequence>
<evidence type="ECO:0000313" key="3">
    <source>
        <dbReference type="Proteomes" id="UP000054560"/>
    </source>
</evidence>